<name>A0A9W7ZMC7_9FUNG</name>
<protein>
    <recommendedName>
        <fullName evidence="2">F-box domain-containing protein</fullName>
    </recommendedName>
</protein>
<gene>
    <name evidence="3" type="ORF">IWQ60_010140</name>
</gene>
<feature type="domain" description="F-box" evidence="2">
    <location>
        <begin position="38"/>
        <end position="93"/>
    </location>
</feature>
<dbReference type="PROSITE" id="PS50181">
    <property type="entry name" value="FBOX"/>
    <property type="match status" value="1"/>
</dbReference>
<dbReference type="AlphaFoldDB" id="A0A9W7ZMC7"/>
<organism evidence="3 4">
    <name type="scientific">Tieghemiomyces parasiticus</name>
    <dbReference type="NCBI Taxonomy" id="78921"/>
    <lineage>
        <taxon>Eukaryota</taxon>
        <taxon>Fungi</taxon>
        <taxon>Fungi incertae sedis</taxon>
        <taxon>Zoopagomycota</taxon>
        <taxon>Kickxellomycotina</taxon>
        <taxon>Dimargaritomycetes</taxon>
        <taxon>Dimargaritales</taxon>
        <taxon>Dimargaritaceae</taxon>
        <taxon>Tieghemiomyces</taxon>
    </lineage>
</organism>
<evidence type="ECO:0000313" key="4">
    <source>
        <dbReference type="Proteomes" id="UP001150569"/>
    </source>
</evidence>
<feature type="signal peptide" evidence="1">
    <location>
        <begin position="1"/>
        <end position="17"/>
    </location>
</feature>
<evidence type="ECO:0000256" key="1">
    <source>
        <dbReference type="SAM" id="SignalP"/>
    </source>
</evidence>
<feature type="chain" id="PRO_5040910545" description="F-box domain-containing protein" evidence="1">
    <location>
        <begin position="18"/>
        <end position="394"/>
    </location>
</feature>
<keyword evidence="1" id="KW-0732">Signal</keyword>
<dbReference type="InterPro" id="IPR001810">
    <property type="entry name" value="F-box_dom"/>
</dbReference>
<evidence type="ECO:0000313" key="3">
    <source>
        <dbReference type="EMBL" id="KAJ1911434.1"/>
    </source>
</evidence>
<evidence type="ECO:0000259" key="2">
    <source>
        <dbReference type="PROSITE" id="PS50181"/>
    </source>
</evidence>
<reference evidence="3" key="1">
    <citation type="submission" date="2022-07" db="EMBL/GenBank/DDBJ databases">
        <title>Phylogenomic reconstructions and comparative analyses of Kickxellomycotina fungi.</title>
        <authorList>
            <person name="Reynolds N.K."/>
            <person name="Stajich J.E."/>
            <person name="Barry K."/>
            <person name="Grigoriev I.V."/>
            <person name="Crous P."/>
            <person name="Smith M.E."/>
        </authorList>
    </citation>
    <scope>NUCLEOTIDE SEQUENCE</scope>
    <source>
        <strain evidence="3">RSA 861</strain>
    </source>
</reference>
<dbReference type="Proteomes" id="UP001150569">
    <property type="component" value="Unassembled WGS sequence"/>
</dbReference>
<sequence>MKVYYLLGAAVLSMAYAHPMLGASTPATTQDERGVRGSISLDTLPTELIEKIVSHLEATQLLQVAATSRILATVTMNAPTVTHELANAYYRRIFSDTTDPRSISPVTGRTVNDFFELPPPVSVAKFYALLPAYHSFLCNVFYRRLVVQSTEYLGITPIGNIYKAARPHILTPWFRNQLGWATYPLAQETPMEGIKLGIEYLESAADYTQHFQAQGMPVAADMAQILHASLPRLRKIHHSAKVVPLDPRFTPTRQLPTIRSNVVVYAMSTGETEFLANLAIYFTSSDFRCTLIEYLEFIIAEEDLVVAYNLLLLTNTVGGKNLQPLSVATRLPIEDKAEALGRHLAAFVTTDFMDDVATALVGRGNLRGLQDFNERLSQSPVGTHPDIMEFQARF</sequence>
<dbReference type="CDD" id="cd09917">
    <property type="entry name" value="F-box_SF"/>
    <property type="match status" value="1"/>
</dbReference>
<accession>A0A9W7ZMC7</accession>
<proteinExistence type="predicted"/>
<dbReference type="SUPFAM" id="SSF81383">
    <property type="entry name" value="F-box domain"/>
    <property type="match status" value="1"/>
</dbReference>
<keyword evidence="4" id="KW-1185">Reference proteome</keyword>
<dbReference type="EMBL" id="JANBPT010000932">
    <property type="protein sequence ID" value="KAJ1911434.1"/>
    <property type="molecule type" value="Genomic_DNA"/>
</dbReference>
<comment type="caution">
    <text evidence="3">The sequence shown here is derived from an EMBL/GenBank/DDBJ whole genome shotgun (WGS) entry which is preliminary data.</text>
</comment>
<dbReference type="InterPro" id="IPR036047">
    <property type="entry name" value="F-box-like_dom_sf"/>
</dbReference>